<dbReference type="RefSeq" id="WP_085495048.1">
    <property type="nucleotide sequence ID" value="NZ_FXAZ01000003.1"/>
</dbReference>
<evidence type="ECO:0000259" key="4">
    <source>
        <dbReference type="Pfam" id="PF01757"/>
    </source>
</evidence>
<dbReference type="OrthoDB" id="9796461at2"/>
<keyword evidence="5" id="KW-0012">Acyltransferase</keyword>
<dbReference type="AlphaFoldDB" id="A0A1X7KYQ9"/>
<dbReference type="Pfam" id="PF01757">
    <property type="entry name" value="Acyl_transf_3"/>
    <property type="match status" value="1"/>
</dbReference>
<feature type="domain" description="Acyltransferase 3" evidence="4">
    <location>
        <begin position="28"/>
        <end position="353"/>
    </location>
</feature>
<dbReference type="PANTHER" id="PTHR23028:SF53">
    <property type="entry name" value="ACYL_TRANSF_3 DOMAIN-CONTAINING PROTEIN"/>
    <property type="match status" value="1"/>
</dbReference>
<reference evidence="5 6" key="1">
    <citation type="submission" date="2017-04" db="EMBL/GenBank/DDBJ databases">
        <authorList>
            <person name="Afonso C.L."/>
            <person name="Miller P.J."/>
            <person name="Scott M.A."/>
            <person name="Spackman E."/>
            <person name="Goraichik I."/>
            <person name="Dimitrov K.M."/>
            <person name="Suarez D.L."/>
            <person name="Swayne D.E."/>
        </authorList>
    </citation>
    <scope>NUCLEOTIDE SEQUENCE [LARGE SCALE GENOMIC DNA]</scope>
    <source>
        <strain evidence="5 6">11</strain>
    </source>
</reference>
<dbReference type="PANTHER" id="PTHR23028">
    <property type="entry name" value="ACETYLTRANSFERASE"/>
    <property type="match status" value="1"/>
</dbReference>
<organism evidence="5 6">
    <name type="scientific">Paenibacillus aquistagni</name>
    <dbReference type="NCBI Taxonomy" id="1852522"/>
    <lineage>
        <taxon>Bacteria</taxon>
        <taxon>Bacillati</taxon>
        <taxon>Bacillota</taxon>
        <taxon>Bacilli</taxon>
        <taxon>Bacillales</taxon>
        <taxon>Paenibacillaceae</taxon>
        <taxon>Paenibacillus</taxon>
    </lineage>
</organism>
<evidence type="ECO:0000256" key="2">
    <source>
        <dbReference type="ARBA" id="ARBA00007400"/>
    </source>
</evidence>
<keyword evidence="3" id="KW-0812">Transmembrane</keyword>
<dbReference type="GO" id="GO:0016787">
    <property type="term" value="F:hydrolase activity"/>
    <property type="evidence" value="ECO:0007669"/>
    <property type="project" value="UniProtKB-KW"/>
</dbReference>
<feature type="transmembrane region" description="Helical" evidence="3">
    <location>
        <begin position="226"/>
        <end position="249"/>
    </location>
</feature>
<feature type="transmembrane region" description="Helical" evidence="3">
    <location>
        <begin position="280"/>
        <end position="298"/>
    </location>
</feature>
<evidence type="ECO:0000256" key="3">
    <source>
        <dbReference type="SAM" id="Phobius"/>
    </source>
</evidence>
<feature type="transmembrane region" description="Helical" evidence="3">
    <location>
        <begin position="398"/>
        <end position="417"/>
    </location>
</feature>
<dbReference type="STRING" id="1852522.SAMN06295960_2860"/>
<comment type="subcellular location">
    <subcellularLocation>
        <location evidence="1">Membrane</location>
    </subcellularLocation>
</comment>
<feature type="transmembrane region" description="Helical" evidence="3">
    <location>
        <begin position="68"/>
        <end position="87"/>
    </location>
</feature>
<evidence type="ECO:0000313" key="5">
    <source>
        <dbReference type="EMBL" id="SMG46615.1"/>
    </source>
</evidence>
<dbReference type="InterPro" id="IPR002656">
    <property type="entry name" value="Acyl_transf_3_dom"/>
</dbReference>
<proteinExistence type="inferred from homology"/>
<keyword evidence="3" id="KW-0472">Membrane</keyword>
<keyword evidence="5" id="KW-0378">Hydrolase</keyword>
<accession>A0A1X7KYQ9</accession>
<dbReference type="GO" id="GO:0000271">
    <property type="term" value="P:polysaccharide biosynthetic process"/>
    <property type="evidence" value="ECO:0007669"/>
    <property type="project" value="TreeGrafter"/>
</dbReference>
<feature type="transmembrane region" description="Helical" evidence="3">
    <location>
        <begin position="172"/>
        <end position="190"/>
    </location>
</feature>
<dbReference type="GO" id="GO:0016747">
    <property type="term" value="F:acyltransferase activity, transferring groups other than amino-acyl groups"/>
    <property type="evidence" value="ECO:0007669"/>
    <property type="project" value="InterPro"/>
</dbReference>
<feature type="transmembrane region" description="Helical" evidence="3">
    <location>
        <begin position="197"/>
        <end position="214"/>
    </location>
</feature>
<sequence length="550" mass="62741">MIIAGQSKRVRPQNAYLSLGDLAIGRNNNFDVIRFIAATMVLYYHAFPLGEGNGQQGEILYALSNGQWNSGGLAVATFFIVSGFLITQSYENSKSIITFAKSRVLRIFPGLLIALLLSTFVLGPIVTSLPLKEYFVHPQTYQYLRAFFLFPMEWFLPGVFETNVYQGAVNGSLWTIPFEVICYIVVAILGAMGMLRFKKMILLISFVNLFYYFFQKTISPSGSGHLWGLEISTLSELFVYFSFGMLFYIYRSYIPLNKHLAMLSIFMLFISLQYGGVKELFILFGTYLIFYFAFSPAVKLNGFSKFGDFSYGLYIYAFPIQQLVTHCYGGSMDAILNFVISFSITILISILSWHLVEKPALKLKKYQLIKFNISSLLDVLGARWLDSVRNRLRVRIKFGWKTFIVLFTIFILGFTYYNQMPSTITFPYSKGESMFTGGWLSQSPSENYRWINKSAGLELTKPAWASNIVIEGYIPETFVEINKVVVYMNEQAAYETALIPGNPLLINVNVQDISNKKIHVRLEFNSTHVPKENDADQREMSAMISKVYFQ</sequence>
<evidence type="ECO:0000313" key="6">
    <source>
        <dbReference type="Proteomes" id="UP000193834"/>
    </source>
</evidence>
<evidence type="ECO:0000256" key="1">
    <source>
        <dbReference type="ARBA" id="ARBA00004370"/>
    </source>
</evidence>
<dbReference type="InterPro" id="IPR050879">
    <property type="entry name" value="Acyltransferase_3"/>
</dbReference>
<keyword evidence="3" id="KW-1133">Transmembrane helix</keyword>
<protein>
    <submittedName>
        <fullName evidence="5">Peptidoglycan/LPS O-acetylase OafA/YrhL, contains acyltransferase and SGNH-hydrolase domains</fullName>
    </submittedName>
</protein>
<feature type="transmembrane region" description="Helical" evidence="3">
    <location>
        <begin position="334"/>
        <end position="356"/>
    </location>
</feature>
<feature type="transmembrane region" description="Helical" evidence="3">
    <location>
        <begin position="107"/>
        <end position="131"/>
    </location>
</feature>
<comment type="similarity">
    <text evidence="2">Belongs to the acyltransferase 3 family.</text>
</comment>
<name>A0A1X7KYQ9_9BACL</name>
<keyword evidence="6" id="KW-1185">Reference proteome</keyword>
<dbReference type="EMBL" id="FXAZ01000003">
    <property type="protein sequence ID" value="SMG46615.1"/>
    <property type="molecule type" value="Genomic_DNA"/>
</dbReference>
<keyword evidence="5" id="KW-0808">Transferase</keyword>
<dbReference type="Proteomes" id="UP000193834">
    <property type="component" value="Unassembled WGS sequence"/>
</dbReference>
<dbReference type="GO" id="GO:0016020">
    <property type="term" value="C:membrane"/>
    <property type="evidence" value="ECO:0007669"/>
    <property type="project" value="TreeGrafter"/>
</dbReference>
<gene>
    <name evidence="5" type="ORF">SAMN06295960_2860</name>
</gene>